<feature type="domain" description="Glycoside hydrolase family 20 catalytic" evidence="7">
    <location>
        <begin position="124"/>
        <end position="258"/>
    </location>
</feature>
<evidence type="ECO:0000259" key="8">
    <source>
        <dbReference type="Pfam" id="PF14845"/>
    </source>
</evidence>
<dbReference type="GO" id="GO:0016020">
    <property type="term" value="C:membrane"/>
    <property type="evidence" value="ECO:0007669"/>
    <property type="project" value="TreeGrafter"/>
</dbReference>
<dbReference type="GO" id="GO:0004563">
    <property type="term" value="F:beta-N-acetylhexosaminidase activity"/>
    <property type="evidence" value="ECO:0007669"/>
    <property type="project" value="UniProtKB-EC"/>
</dbReference>
<dbReference type="GO" id="GO:0030203">
    <property type="term" value="P:glycosaminoglycan metabolic process"/>
    <property type="evidence" value="ECO:0007669"/>
    <property type="project" value="TreeGrafter"/>
</dbReference>
<dbReference type="OrthoDB" id="428480at2759"/>
<comment type="similarity">
    <text evidence="2">Belongs to the glycosyl hydrolase 20 family.</text>
</comment>
<comment type="catalytic activity">
    <reaction evidence="1">
        <text>Hydrolysis of terminal non-reducing N-acetyl-D-hexosamine residues in N-acetyl-beta-D-hexosaminides.</text>
        <dbReference type="EC" id="3.2.1.52"/>
    </reaction>
</comment>
<dbReference type="PANTHER" id="PTHR22600">
    <property type="entry name" value="BETA-HEXOSAMINIDASE"/>
    <property type="match status" value="1"/>
</dbReference>
<evidence type="ECO:0000313" key="10">
    <source>
        <dbReference type="Proteomes" id="UP000053660"/>
    </source>
</evidence>
<dbReference type="EC" id="3.2.1.52" evidence="3"/>
<dbReference type="PRINTS" id="PR00738">
    <property type="entry name" value="GLHYDRLASE20"/>
</dbReference>
<dbReference type="Pfam" id="PF00728">
    <property type="entry name" value="Glyco_hydro_20"/>
    <property type="match status" value="1"/>
</dbReference>
<evidence type="ECO:0000256" key="6">
    <source>
        <dbReference type="ARBA" id="ARBA00023295"/>
    </source>
</evidence>
<dbReference type="SUPFAM" id="SSF51445">
    <property type="entry name" value="(Trans)glycosidases"/>
    <property type="match status" value="1"/>
</dbReference>
<dbReference type="InterPro" id="IPR029019">
    <property type="entry name" value="HEX_eukaryotic_N"/>
</dbReference>
<dbReference type="EMBL" id="KN551609">
    <property type="protein sequence ID" value="KHJ92046.1"/>
    <property type="molecule type" value="Genomic_DNA"/>
</dbReference>
<dbReference type="InterPro" id="IPR025705">
    <property type="entry name" value="Beta_hexosaminidase_sua/sub"/>
</dbReference>
<keyword evidence="5" id="KW-0325">Glycoprotein</keyword>
<feature type="domain" description="Beta-hexosaminidase eukaryotic type N-terminal" evidence="8">
    <location>
        <begin position="41"/>
        <end position="101"/>
    </location>
</feature>
<dbReference type="GO" id="GO:0005764">
    <property type="term" value="C:lysosome"/>
    <property type="evidence" value="ECO:0007669"/>
    <property type="project" value="TreeGrafter"/>
</dbReference>
<dbReference type="GO" id="GO:0005975">
    <property type="term" value="P:carbohydrate metabolic process"/>
    <property type="evidence" value="ECO:0007669"/>
    <property type="project" value="InterPro"/>
</dbReference>
<evidence type="ECO:0000256" key="1">
    <source>
        <dbReference type="ARBA" id="ARBA00001231"/>
    </source>
</evidence>
<name>A0A0B1T7C1_OESDE</name>
<keyword evidence="4 9" id="KW-0378">Hydrolase</keyword>
<sequence>MNRTLSPDNISFDLGQKESCDVLQMNAEIYLTKWMFPFPVAMKRNADSFVVTVKVARDCPEHVPRHGESEEYKLVVTMDGATISAETVWGAIRGIDSLSQLIFYDRSKSKYNIRTVEIHDFPRFPVRGVMIDTSRHYLSTKIIKRQLDIMAMNKMNVLHWHVVDSESFPFVSRKFPNLSTVGAYSPKHLYSPTDVQEIIEFARIRGIRVIPEFDLPGHTGSWRGQPGLLTECYDKAGHPTNLPNLVDPSNEDNFKFLEVSLHAYQQNCNIFCKIYFKGVSGRSDGNIC</sequence>
<dbReference type="AlphaFoldDB" id="A0A0B1T7C1"/>
<evidence type="ECO:0000259" key="7">
    <source>
        <dbReference type="Pfam" id="PF00728"/>
    </source>
</evidence>
<evidence type="ECO:0000256" key="5">
    <source>
        <dbReference type="ARBA" id="ARBA00023180"/>
    </source>
</evidence>
<dbReference type="SUPFAM" id="SSF55545">
    <property type="entry name" value="beta-N-acetylhexosaminidase-like domain"/>
    <property type="match status" value="1"/>
</dbReference>
<evidence type="ECO:0000313" key="9">
    <source>
        <dbReference type="EMBL" id="KHJ92046.1"/>
    </source>
</evidence>
<keyword evidence="10" id="KW-1185">Reference proteome</keyword>
<reference evidence="9 10" key="1">
    <citation type="submission" date="2014-03" db="EMBL/GenBank/DDBJ databases">
        <title>Draft genome of the hookworm Oesophagostomum dentatum.</title>
        <authorList>
            <person name="Mitreva M."/>
        </authorList>
    </citation>
    <scope>NUCLEOTIDE SEQUENCE [LARGE SCALE GENOMIC DNA]</scope>
    <source>
        <strain evidence="9 10">OD-Hann</strain>
    </source>
</reference>
<dbReference type="InterPro" id="IPR017853">
    <property type="entry name" value="GH"/>
</dbReference>
<dbReference type="GO" id="GO:0006689">
    <property type="term" value="P:ganglioside catabolic process"/>
    <property type="evidence" value="ECO:0007669"/>
    <property type="project" value="TreeGrafter"/>
</dbReference>
<evidence type="ECO:0000256" key="4">
    <source>
        <dbReference type="ARBA" id="ARBA00022801"/>
    </source>
</evidence>
<dbReference type="InterPro" id="IPR015883">
    <property type="entry name" value="Glyco_hydro_20_cat"/>
</dbReference>
<keyword evidence="6" id="KW-0326">Glycosidase</keyword>
<dbReference type="Pfam" id="PF14845">
    <property type="entry name" value="Glycohydro_20b2"/>
    <property type="match status" value="1"/>
</dbReference>
<gene>
    <name evidence="9" type="ORF">OESDEN_08075</name>
</gene>
<organism evidence="9 10">
    <name type="scientific">Oesophagostomum dentatum</name>
    <name type="common">Nodular worm</name>
    <dbReference type="NCBI Taxonomy" id="61180"/>
    <lineage>
        <taxon>Eukaryota</taxon>
        <taxon>Metazoa</taxon>
        <taxon>Ecdysozoa</taxon>
        <taxon>Nematoda</taxon>
        <taxon>Chromadorea</taxon>
        <taxon>Rhabditida</taxon>
        <taxon>Rhabditina</taxon>
        <taxon>Rhabditomorpha</taxon>
        <taxon>Strongyloidea</taxon>
        <taxon>Strongylidae</taxon>
        <taxon>Oesophagostomum</taxon>
    </lineage>
</organism>
<evidence type="ECO:0000256" key="2">
    <source>
        <dbReference type="ARBA" id="ARBA00006285"/>
    </source>
</evidence>
<dbReference type="InterPro" id="IPR029018">
    <property type="entry name" value="Hex-like_dom2"/>
</dbReference>
<dbReference type="Gene3D" id="3.20.20.80">
    <property type="entry name" value="Glycosidases"/>
    <property type="match status" value="1"/>
</dbReference>
<proteinExistence type="inferred from homology"/>
<dbReference type="Gene3D" id="3.30.379.10">
    <property type="entry name" value="Chitobiase/beta-hexosaminidase domain 2-like"/>
    <property type="match status" value="1"/>
</dbReference>
<evidence type="ECO:0000256" key="3">
    <source>
        <dbReference type="ARBA" id="ARBA00012663"/>
    </source>
</evidence>
<dbReference type="Proteomes" id="UP000053660">
    <property type="component" value="Unassembled WGS sequence"/>
</dbReference>
<accession>A0A0B1T7C1</accession>
<dbReference type="PANTHER" id="PTHR22600:SF21">
    <property type="entry name" value="BETA-HEXOSAMINIDASE A"/>
    <property type="match status" value="1"/>
</dbReference>
<protein>
    <recommendedName>
        <fullName evidence="3">beta-N-acetylhexosaminidase</fullName>
        <ecNumber evidence="3">3.2.1.52</ecNumber>
    </recommendedName>
</protein>